<feature type="transmembrane region" description="Helical" evidence="1">
    <location>
        <begin position="20"/>
        <end position="39"/>
    </location>
</feature>
<feature type="transmembrane region" description="Helical" evidence="1">
    <location>
        <begin position="97"/>
        <end position="116"/>
    </location>
</feature>
<keyword evidence="1" id="KW-0812">Transmembrane</keyword>
<organism evidence="3 4">
    <name type="scientific">Streptomyces cylindrosporus</name>
    <dbReference type="NCBI Taxonomy" id="2927583"/>
    <lineage>
        <taxon>Bacteria</taxon>
        <taxon>Bacillati</taxon>
        <taxon>Actinomycetota</taxon>
        <taxon>Actinomycetes</taxon>
        <taxon>Kitasatosporales</taxon>
        <taxon>Streptomycetaceae</taxon>
        <taxon>Streptomyces</taxon>
    </lineage>
</organism>
<dbReference type="InterPro" id="IPR025565">
    <property type="entry name" value="DUF4328"/>
</dbReference>
<keyword evidence="1" id="KW-0472">Membrane</keyword>
<accession>A0ABS9XYA7</accession>
<gene>
    <name evidence="3" type="ORF">MQP27_02310</name>
</gene>
<keyword evidence="1" id="KW-1133">Transmembrane helix</keyword>
<keyword evidence="4" id="KW-1185">Reference proteome</keyword>
<dbReference type="RefSeq" id="WP_242760263.1">
    <property type="nucleotide sequence ID" value="NZ_JALDAY010000001.1"/>
</dbReference>
<evidence type="ECO:0000313" key="4">
    <source>
        <dbReference type="Proteomes" id="UP001165269"/>
    </source>
</evidence>
<sequence>MTVRAHHLHPLETPESGSGFASMLSVYAMTAAAALFLTWQHRSRRNARTITPGADLGHDVWAVAGWLIPVVNFWVPRGLLLGTLRASAPAGDRRDEALVNAWWVAWAAHIVIGVLGQSSTSLPLLVTSEALNIAAAVLILWLIQRITSVQGRALEAIRHAPAPQGTPTA</sequence>
<comment type="caution">
    <text evidence="3">The sequence shown here is derived from an EMBL/GenBank/DDBJ whole genome shotgun (WGS) entry which is preliminary data.</text>
</comment>
<dbReference type="EMBL" id="JALDAY010000001">
    <property type="protein sequence ID" value="MCI3269944.1"/>
    <property type="molecule type" value="Genomic_DNA"/>
</dbReference>
<evidence type="ECO:0000259" key="2">
    <source>
        <dbReference type="Pfam" id="PF14219"/>
    </source>
</evidence>
<dbReference type="Pfam" id="PF14219">
    <property type="entry name" value="DUF4328"/>
    <property type="match status" value="1"/>
</dbReference>
<feature type="transmembrane region" description="Helical" evidence="1">
    <location>
        <begin position="122"/>
        <end position="143"/>
    </location>
</feature>
<evidence type="ECO:0000256" key="1">
    <source>
        <dbReference type="SAM" id="Phobius"/>
    </source>
</evidence>
<proteinExistence type="predicted"/>
<evidence type="ECO:0000313" key="3">
    <source>
        <dbReference type="EMBL" id="MCI3269944.1"/>
    </source>
</evidence>
<name>A0ABS9XYA7_9ACTN</name>
<reference evidence="3" key="1">
    <citation type="submission" date="2022-03" db="EMBL/GenBank/DDBJ databases">
        <title>Streptomyces 7R015 and 7R016 isolated from Barleria lupulina in Thailand.</title>
        <authorList>
            <person name="Kanchanasin P."/>
            <person name="Phongsopitanun W."/>
            <person name="Tanasupawat S."/>
        </authorList>
    </citation>
    <scope>NUCLEOTIDE SEQUENCE</scope>
    <source>
        <strain evidence="3">7R015</strain>
    </source>
</reference>
<feature type="domain" description="DUF4328" evidence="2">
    <location>
        <begin position="18"/>
        <end position="147"/>
    </location>
</feature>
<protein>
    <submittedName>
        <fullName evidence="3">DUF4328 domain-containing protein</fullName>
    </submittedName>
</protein>
<dbReference type="Proteomes" id="UP001165269">
    <property type="component" value="Unassembled WGS sequence"/>
</dbReference>